<evidence type="ECO:0000256" key="4">
    <source>
        <dbReference type="ARBA" id="ARBA00022827"/>
    </source>
</evidence>
<dbReference type="VEuPathDB" id="VectorBase:CSON006487"/>
<dbReference type="PIRSF" id="PIRSF000137">
    <property type="entry name" value="Alcohol_oxidase"/>
    <property type="match status" value="1"/>
</dbReference>
<keyword evidence="4 5" id="KW-0274">FAD</keyword>
<protein>
    <submittedName>
        <fullName evidence="7">CSON006487 protein</fullName>
    </submittedName>
</protein>
<evidence type="ECO:0000259" key="6">
    <source>
        <dbReference type="PROSITE" id="PS00623"/>
    </source>
</evidence>
<comment type="cofactor">
    <cofactor evidence="1">
        <name>FAD</name>
        <dbReference type="ChEBI" id="CHEBI:57692"/>
    </cofactor>
</comment>
<dbReference type="PANTHER" id="PTHR11552">
    <property type="entry name" value="GLUCOSE-METHANOL-CHOLINE GMC OXIDOREDUCTASE"/>
    <property type="match status" value="1"/>
</dbReference>
<evidence type="ECO:0000313" key="7">
    <source>
        <dbReference type="EMBL" id="SSX33469.1"/>
    </source>
</evidence>
<dbReference type="SUPFAM" id="SSF51905">
    <property type="entry name" value="FAD/NAD(P)-binding domain"/>
    <property type="match status" value="1"/>
</dbReference>
<dbReference type="InterPro" id="IPR000172">
    <property type="entry name" value="GMC_OxRdtase_N"/>
</dbReference>
<dbReference type="InterPro" id="IPR036188">
    <property type="entry name" value="FAD/NAD-bd_sf"/>
</dbReference>
<dbReference type="GO" id="GO:0016614">
    <property type="term" value="F:oxidoreductase activity, acting on CH-OH group of donors"/>
    <property type="evidence" value="ECO:0007669"/>
    <property type="project" value="InterPro"/>
</dbReference>
<evidence type="ECO:0000256" key="2">
    <source>
        <dbReference type="ARBA" id="ARBA00010790"/>
    </source>
</evidence>
<dbReference type="OMA" id="TYSPFFW"/>
<reference evidence="7" key="1">
    <citation type="submission" date="2018-07" db="EMBL/GenBank/DDBJ databases">
        <authorList>
            <person name="Quirk P.G."/>
            <person name="Krulwich T.A."/>
        </authorList>
    </citation>
    <scope>NUCLEOTIDE SEQUENCE</scope>
</reference>
<organism evidence="7">
    <name type="scientific">Culicoides sonorensis</name>
    <name type="common">Biting midge</name>
    <dbReference type="NCBI Taxonomy" id="179676"/>
    <lineage>
        <taxon>Eukaryota</taxon>
        <taxon>Metazoa</taxon>
        <taxon>Ecdysozoa</taxon>
        <taxon>Arthropoda</taxon>
        <taxon>Hexapoda</taxon>
        <taxon>Insecta</taxon>
        <taxon>Pterygota</taxon>
        <taxon>Neoptera</taxon>
        <taxon>Endopterygota</taxon>
        <taxon>Diptera</taxon>
        <taxon>Nematocera</taxon>
        <taxon>Chironomoidea</taxon>
        <taxon>Ceratopogonidae</taxon>
        <taxon>Ceratopogoninae</taxon>
        <taxon>Culicoides</taxon>
        <taxon>Monoculicoides</taxon>
    </lineage>
</organism>
<comment type="similarity">
    <text evidence="2 5">Belongs to the GMC oxidoreductase family.</text>
</comment>
<dbReference type="Gene3D" id="3.50.50.60">
    <property type="entry name" value="FAD/NAD(P)-binding domain"/>
    <property type="match status" value="1"/>
</dbReference>
<evidence type="ECO:0000256" key="5">
    <source>
        <dbReference type="RuleBase" id="RU003968"/>
    </source>
</evidence>
<dbReference type="PROSITE" id="PS00623">
    <property type="entry name" value="GMC_OXRED_1"/>
    <property type="match status" value="1"/>
</dbReference>
<dbReference type="InterPro" id="IPR007867">
    <property type="entry name" value="GMC_OxRtase_C"/>
</dbReference>
<dbReference type="GO" id="GO:0050660">
    <property type="term" value="F:flavin adenine dinucleotide binding"/>
    <property type="evidence" value="ECO:0007669"/>
    <property type="project" value="InterPro"/>
</dbReference>
<accession>A0A336MWJ3</accession>
<name>A0A336MWJ3_CULSO</name>
<gene>
    <name evidence="7" type="primary">CSON006487</name>
</gene>
<dbReference type="Gene3D" id="3.30.560.10">
    <property type="entry name" value="Glucose Oxidase, domain 3"/>
    <property type="match status" value="1"/>
</dbReference>
<dbReference type="PANTHER" id="PTHR11552:SF147">
    <property type="entry name" value="CHOLINE DEHYDROGENASE, MITOCHONDRIAL"/>
    <property type="match status" value="1"/>
</dbReference>
<dbReference type="SUPFAM" id="SSF54373">
    <property type="entry name" value="FAD-linked reductases, C-terminal domain"/>
    <property type="match status" value="1"/>
</dbReference>
<feature type="domain" description="Glucose-methanol-choline oxidoreductase N-terminal" evidence="6">
    <location>
        <begin position="134"/>
        <end position="157"/>
    </location>
</feature>
<evidence type="ECO:0000256" key="1">
    <source>
        <dbReference type="ARBA" id="ARBA00001974"/>
    </source>
</evidence>
<dbReference type="Pfam" id="PF05199">
    <property type="entry name" value="GMC_oxred_C"/>
    <property type="match status" value="1"/>
</dbReference>
<evidence type="ECO:0000256" key="3">
    <source>
        <dbReference type="ARBA" id="ARBA00022630"/>
    </source>
</evidence>
<dbReference type="InterPro" id="IPR012132">
    <property type="entry name" value="GMC_OxRdtase"/>
</dbReference>
<dbReference type="Pfam" id="PF00732">
    <property type="entry name" value="GMC_oxred_N"/>
    <property type="match status" value="1"/>
</dbReference>
<keyword evidence="3 5" id="KW-0285">Flavoprotein</keyword>
<dbReference type="AlphaFoldDB" id="A0A336MWJ3"/>
<dbReference type="EMBL" id="UFQT01002442">
    <property type="protein sequence ID" value="SSX33469.1"/>
    <property type="molecule type" value="Genomic_DNA"/>
</dbReference>
<sequence>MDQLLGQCASHSLGTGNELFGLLIQTLIAAQCALSPPDMWPKDFGPNAVENGLDEYDFIIVGAGSGGSVVANRLSENSDWKILLLEAGGDPPIESEVPALCLSQQQTHASWNHFTEPSKTSGLSLPKGNYWPSGKMLGGSGSINAMLYVRGNSRDYDRWEEMGNPTWDWKNVLEYFKKSEDQQQQSYLIDGNEKFHASGGLLKVSSYMSVDPLKYIVAEAAMETGYKEVLDINGDTYIGFSTPGGTLYNGRRWSPAKAFLNSAKNRSNLHIIKNAYAAKVEIDANKITKGVHFVLETPNGQKKMFAKVKKDVIVSSGAVNSAKLLLLSGVGPKKDLKELNIPLIQELQVGENLQDHIIVPLYYTYHKTRSQPLDIKEFVDNIYAYIMHQVGPLSHLGAVDMLGFINTENKTDKFPDIQYHFFKFQRQLPNFKTLFGKFAYDEAINEKVFQENQDAHVVAVFVTLLQQTDRGSIKLRSSDPFDPPKITTGYFDTEPDVMTAFRGIRKFREFHKTQVFKDHEVEEIILPIPHCDKFEYDSDEYWKCYSRSVGTTLYHPCGTAKMGPNSDKSAVVDSRLRVHNIKGLRVIDASIMPLIVSGNTNAPTIMIGEKGADFIKEDYKVKRDEL</sequence>
<proteinExistence type="inferred from homology"/>